<dbReference type="InterPro" id="IPR014729">
    <property type="entry name" value="Rossmann-like_a/b/a_fold"/>
</dbReference>
<feature type="region of interest" description="Disordered" evidence="1">
    <location>
        <begin position="76"/>
        <end position="112"/>
    </location>
</feature>
<gene>
    <name evidence="2" type="ORF">BT63DRAFT_23538</name>
</gene>
<feature type="region of interest" description="Disordered" evidence="1">
    <location>
        <begin position="170"/>
        <end position="205"/>
    </location>
</feature>
<feature type="region of interest" description="Disordered" evidence="1">
    <location>
        <begin position="135"/>
        <end position="155"/>
    </location>
</feature>
<dbReference type="Proteomes" id="UP000799302">
    <property type="component" value="Unassembled WGS sequence"/>
</dbReference>
<organism evidence="2 3">
    <name type="scientific">Microthyrium microscopicum</name>
    <dbReference type="NCBI Taxonomy" id="703497"/>
    <lineage>
        <taxon>Eukaryota</taxon>
        <taxon>Fungi</taxon>
        <taxon>Dikarya</taxon>
        <taxon>Ascomycota</taxon>
        <taxon>Pezizomycotina</taxon>
        <taxon>Dothideomycetes</taxon>
        <taxon>Dothideomycetes incertae sedis</taxon>
        <taxon>Microthyriales</taxon>
        <taxon>Microthyriaceae</taxon>
        <taxon>Microthyrium</taxon>
    </lineage>
</organism>
<evidence type="ECO:0000256" key="1">
    <source>
        <dbReference type="SAM" id="MobiDB-lite"/>
    </source>
</evidence>
<protein>
    <recommendedName>
        <fullName evidence="4">UspA domain-containing protein</fullName>
    </recommendedName>
</protein>
<feature type="compositionally biased region" description="Basic and acidic residues" evidence="1">
    <location>
        <begin position="280"/>
        <end position="290"/>
    </location>
</feature>
<feature type="compositionally biased region" description="Acidic residues" evidence="1">
    <location>
        <begin position="268"/>
        <end position="279"/>
    </location>
</feature>
<sequence>MSLEAALDEERRDVLALLEGRTPRSSGGPRARAASPGGVTQSPVRSMLDIVDAPKPNVGRHASIAGQGVGITALQPNGGMSQGYRSMLGPGSPPSGSTSPPPLNPVRSHSPAINQPRVNLEKEYNFEILPTNEHGSLPKRVGQGGKKSNQGIFGSYDNTRSEAVKNLMGKSANKSKSPVPNIFGRTASPATKAKKLNSNSSGLMAGPNAFISENGQLIDMASAYRRLSDAALLRSGGSLSSLPIRKGSDPTRGEALAPDGGVRLTEDYPGDEDAVESSDDSSHTSDEEWGRKRRGRGRRRTGEERDLEDISTDGRRPKSLLGAAEEERKNLVANRRITSLLDPMVPNVDAVDGKPAGSKRSGIHPRTSYDTGTPSFQTPHGSDDEEELDNIKRAQSLSMNVSPINSDAANHRCIRQIVRGNYLEMAQEAAQGLRRQRMYLVATDMSEEAAYALEWTIGTVLKDGDTLFAIYAADAAEVGEADLSQTKSGGGESGAVDIGQGAAAMKDTAGLVRILSNTEDFVTLPNDASRGHHTKPLNASSGDLAPRSDSPSARSMSRAPMTVQKLRRADFSGMKKAETDRWKATERITERCIALLRQTKLQVRVVIDCFHCKSPRHMITEVVSTFSFFLLHDYMLGFYFITCLSKNLRGHS</sequence>
<dbReference type="AlphaFoldDB" id="A0A6A6UVB2"/>
<reference evidence="2" key="1">
    <citation type="journal article" date="2020" name="Stud. Mycol.">
        <title>101 Dothideomycetes genomes: a test case for predicting lifestyles and emergence of pathogens.</title>
        <authorList>
            <person name="Haridas S."/>
            <person name="Albert R."/>
            <person name="Binder M."/>
            <person name="Bloem J."/>
            <person name="Labutti K."/>
            <person name="Salamov A."/>
            <person name="Andreopoulos B."/>
            <person name="Baker S."/>
            <person name="Barry K."/>
            <person name="Bills G."/>
            <person name="Bluhm B."/>
            <person name="Cannon C."/>
            <person name="Castanera R."/>
            <person name="Culley D."/>
            <person name="Daum C."/>
            <person name="Ezra D."/>
            <person name="Gonzalez J."/>
            <person name="Henrissat B."/>
            <person name="Kuo A."/>
            <person name="Liang C."/>
            <person name="Lipzen A."/>
            <person name="Lutzoni F."/>
            <person name="Magnuson J."/>
            <person name="Mondo S."/>
            <person name="Nolan M."/>
            <person name="Ohm R."/>
            <person name="Pangilinan J."/>
            <person name="Park H.-J."/>
            <person name="Ramirez L."/>
            <person name="Alfaro M."/>
            <person name="Sun H."/>
            <person name="Tritt A."/>
            <person name="Yoshinaga Y."/>
            <person name="Zwiers L.-H."/>
            <person name="Turgeon B."/>
            <person name="Goodwin S."/>
            <person name="Spatafora J."/>
            <person name="Crous P."/>
            <person name="Grigoriev I."/>
        </authorList>
    </citation>
    <scope>NUCLEOTIDE SEQUENCE</scope>
    <source>
        <strain evidence="2">CBS 115976</strain>
    </source>
</reference>
<keyword evidence="3" id="KW-1185">Reference proteome</keyword>
<feature type="region of interest" description="Disordered" evidence="1">
    <location>
        <begin position="1"/>
        <end position="45"/>
    </location>
</feature>
<accession>A0A6A6UVB2</accession>
<dbReference type="PANTHER" id="PTHR46100:SF4">
    <property type="entry name" value="USPA DOMAIN-CONTAINING PROTEIN"/>
    <property type="match status" value="1"/>
</dbReference>
<evidence type="ECO:0000313" key="2">
    <source>
        <dbReference type="EMBL" id="KAF2674904.1"/>
    </source>
</evidence>
<dbReference type="PANTHER" id="PTHR46100">
    <property type="entry name" value="IMP2'P"/>
    <property type="match status" value="1"/>
</dbReference>
<name>A0A6A6UVB2_9PEZI</name>
<proteinExistence type="predicted"/>
<feature type="region of interest" description="Disordered" evidence="1">
    <location>
        <begin position="525"/>
        <end position="559"/>
    </location>
</feature>
<evidence type="ECO:0000313" key="3">
    <source>
        <dbReference type="Proteomes" id="UP000799302"/>
    </source>
</evidence>
<evidence type="ECO:0008006" key="4">
    <source>
        <dbReference type="Google" id="ProtNLM"/>
    </source>
</evidence>
<feature type="region of interest" description="Disordered" evidence="1">
    <location>
        <begin position="237"/>
        <end position="325"/>
    </location>
</feature>
<feature type="compositionally biased region" description="Polar residues" evidence="1">
    <location>
        <begin position="368"/>
        <end position="380"/>
    </location>
</feature>
<feature type="compositionally biased region" description="Low complexity" evidence="1">
    <location>
        <begin position="23"/>
        <end position="38"/>
    </location>
</feature>
<dbReference type="EMBL" id="MU004230">
    <property type="protein sequence ID" value="KAF2674904.1"/>
    <property type="molecule type" value="Genomic_DNA"/>
</dbReference>
<dbReference type="OrthoDB" id="992776at2759"/>
<feature type="region of interest" description="Disordered" evidence="1">
    <location>
        <begin position="348"/>
        <end position="385"/>
    </location>
</feature>
<dbReference type="Gene3D" id="3.40.50.620">
    <property type="entry name" value="HUPs"/>
    <property type="match status" value="1"/>
</dbReference>
<feature type="compositionally biased region" description="Polar residues" evidence="1">
    <location>
        <begin position="146"/>
        <end position="155"/>
    </location>
</feature>